<protein>
    <submittedName>
        <fullName evidence="2">Helix-turn-helix domain-containing protein</fullName>
    </submittedName>
</protein>
<evidence type="ECO:0000313" key="3">
    <source>
        <dbReference type="Proteomes" id="UP000636110"/>
    </source>
</evidence>
<dbReference type="PROSITE" id="PS50943">
    <property type="entry name" value="HTH_CROC1"/>
    <property type="match status" value="1"/>
</dbReference>
<dbReference type="Gene3D" id="1.10.260.40">
    <property type="entry name" value="lambda repressor-like DNA-binding domains"/>
    <property type="match status" value="1"/>
</dbReference>
<sequence length="172" mass="19782">MDNSISMLSTNILELRDALGLSQKDFALLANISRTTLGNIESGRNNFKISSLDGILNFTSIKLEDLSKESFTPPKNLRERLMEKYKIEPSVFVILNEEPSIPYCIKYKLLKTNFLDLPKETNQIIKFFNDKYGWTLKGNSLHAALKRMSDLIEIQPHPNKQSTNLYSRRKLV</sequence>
<dbReference type="InterPro" id="IPR010982">
    <property type="entry name" value="Lambda_DNA-bd_dom_sf"/>
</dbReference>
<gene>
    <name evidence="2" type="ORF">GM920_21245</name>
</gene>
<dbReference type="CDD" id="cd00093">
    <property type="entry name" value="HTH_XRE"/>
    <property type="match status" value="1"/>
</dbReference>
<organism evidence="2 3">
    <name type="scientific">Pedobacter gandavensis</name>
    <dbReference type="NCBI Taxonomy" id="2679963"/>
    <lineage>
        <taxon>Bacteria</taxon>
        <taxon>Pseudomonadati</taxon>
        <taxon>Bacteroidota</taxon>
        <taxon>Sphingobacteriia</taxon>
        <taxon>Sphingobacteriales</taxon>
        <taxon>Sphingobacteriaceae</taxon>
        <taxon>Pedobacter</taxon>
    </lineage>
</organism>
<accession>A0ABR6F2K2</accession>
<dbReference type="SUPFAM" id="SSF47413">
    <property type="entry name" value="lambda repressor-like DNA-binding domains"/>
    <property type="match status" value="1"/>
</dbReference>
<dbReference type="Pfam" id="PF01381">
    <property type="entry name" value="HTH_3"/>
    <property type="match status" value="1"/>
</dbReference>
<evidence type="ECO:0000313" key="2">
    <source>
        <dbReference type="EMBL" id="MBB2151441.1"/>
    </source>
</evidence>
<dbReference type="InterPro" id="IPR001387">
    <property type="entry name" value="Cro/C1-type_HTH"/>
</dbReference>
<dbReference type="Proteomes" id="UP000636110">
    <property type="component" value="Unassembled WGS sequence"/>
</dbReference>
<dbReference type="EMBL" id="WNXC01000010">
    <property type="protein sequence ID" value="MBB2151441.1"/>
    <property type="molecule type" value="Genomic_DNA"/>
</dbReference>
<feature type="domain" description="HTH cro/C1-type" evidence="1">
    <location>
        <begin position="12"/>
        <end position="66"/>
    </location>
</feature>
<evidence type="ECO:0000259" key="1">
    <source>
        <dbReference type="PROSITE" id="PS50943"/>
    </source>
</evidence>
<name>A0ABR6F2K2_9SPHI</name>
<reference evidence="2 3" key="1">
    <citation type="submission" date="2019-11" db="EMBL/GenBank/DDBJ databases">
        <title>Description of Pedobacter sp. LMG 31462T.</title>
        <authorList>
            <person name="Carlier A."/>
            <person name="Qi S."/>
            <person name="Vandamme P."/>
        </authorList>
    </citation>
    <scope>NUCLEOTIDE SEQUENCE [LARGE SCALE GENOMIC DNA]</scope>
    <source>
        <strain evidence="2 3">LMG 31462</strain>
    </source>
</reference>
<comment type="caution">
    <text evidence="2">The sequence shown here is derived from an EMBL/GenBank/DDBJ whole genome shotgun (WGS) entry which is preliminary data.</text>
</comment>
<dbReference type="SMART" id="SM00530">
    <property type="entry name" value="HTH_XRE"/>
    <property type="match status" value="1"/>
</dbReference>
<proteinExistence type="predicted"/>
<keyword evidence="3" id="KW-1185">Reference proteome</keyword>